<keyword evidence="4 7" id="KW-0812">Transmembrane</keyword>
<evidence type="ECO:0000259" key="9">
    <source>
        <dbReference type="Pfam" id="PF07715"/>
    </source>
</evidence>
<keyword evidence="3 7" id="KW-1134">Transmembrane beta strand</keyword>
<dbReference type="SUPFAM" id="SSF56935">
    <property type="entry name" value="Porins"/>
    <property type="match status" value="1"/>
</dbReference>
<sequence length="1170" mass="127326">MFNLNASHSQTLASIQQPQQRTEQRTPATRPLKQVLNELSRKHGVSFSYDRKTVENKVVEAGPATNAPVDDQIQQLLRSVNLRYEKVDRNVYVILPDEPAKSRTIREVQPKTSATTDLDPSANRTTLPTLNPMQSMTASVPEMRVTVTGQVRAGDTGEGLPGVNVTLKGTQTGAVTDGSGRYSISVPDENAVLVFSFIGYLPQEVPVGNRTTVNITLAADVKSLNEVVVVGYGTQNRRDITGSIASVDQKAIKNIPVAGLDQKLQGQVAGVQVVQTSGGPGGGVAVRIRGMGTVGNNQPLYVVDGFPITAPSGNDLNTLNSIDPNDIESMEILKDASATAIYGSRGANGVVLITTKRGKSGKTQVEFNASTGWQEVARTIPQLTAREQAEVYSEARINGWNARADLRPASQSLDAYLATPNANRGAFRIPDGMIDPNSYTATTDWQGAVFRKAPIQTYQLNVSGGTDKLRFAVSGGLFNQQGIIINSDFKRYSFRANLDADLSPRVKMGVSLAPSYSTANIVQATGHFNNQSIINTALLMFPGVPVYNPDGSYGQQIADSRLNVTAMFNPVALASEATRIRSIGRVLSNAYLDIEVLRNLRLRSTLGADVSNTRNRNFFSSQYGTTALPPTVPSANTNSAEILNWLNENTLSYNWNRGAHNLNALAGYTVQQATTEFMSVGRAALPNDLIPYPIGPADQGSANSEQWRLLSYLARINYSFNDRYLLTATYRTDGSSRFGSAKKFGSFPSFAVGWRMSEESFLKPVRAISDWKWRLSYGVTGNNEIGNYSAQTLLNPGQYVGGAGLGSVIDAIIPANIGNNQLTWETATKWDAGVDIGLLNNRIMLTVDYYYNKTRDLLLSVAIPSSSGFTGALQNIGSIENKGWEFTVNTQNLTGNVRWSTNLNLSTNQNKVLDLGAAGTRLFGDASPVAQLSVTQVGQPMAQFFGLLNGGVFRNQQEVDSYTKDGKKVQPLAQPGDRRFVDVNNDGVINNDDRTFIGNPFPRFIFGMTNNFSYKGFDLSVLLNGSVGNKVANLPLRWMSNMNGNLRQHAITRDRWRSPEQPGNGDVPRAILNPRNNPPDAFSTFYVEDGSFLRVRNVALSYTLPGEWTRKISLASARLFVNGANLYTFTKYRGFDPETNERGDSALEQGIDAGGYPIARTYTAGVAVTF</sequence>
<comment type="caution">
    <text evidence="10">The sequence shown here is derived from an EMBL/GenBank/DDBJ whole genome shotgun (WGS) entry which is preliminary data.</text>
</comment>
<evidence type="ECO:0000256" key="2">
    <source>
        <dbReference type="ARBA" id="ARBA00022448"/>
    </source>
</evidence>
<dbReference type="EMBL" id="BAABHD010000014">
    <property type="protein sequence ID" value="GAA4451337.1"/>
    <property type="molecule type" value="Genomic_DNA"/>
</dbReference>
<gene>
    <name evidence="10" type="ORF">GCM10023189_13260</name>
</gene>
<dbReference type="InterPro" id="IPR036942">
    <property type="entry name" value="Beta-barrel_TonB_sf"/>
</dbReference>
<dbReference type="InterPro" id="IPR037066">
    <property type="entry name" value="Plug_dom_sf"/>
</dbReference>
<keyword evidence="11" id="KW-1185">Reference proteome</keyword>
<dbReference type="InterPro" id="IPR023997">
    <property type="entry name" value="TonB-dep_OMP_SusC/RagA_CS"/>
</dbReference>
<keyword evidence="10" id="KW-0675">Receptor</keyword>
<dbReference type="Pfam" id="PF13715">
    <property type="entry name" value="CarbopepD_reg_2"/>
    <property type="match status" value="1"/>
</dbReference>
<comment type="similarity">
    <text evidence="7">Belongs to the TonB-dependent receptor family.</text>
</comment>
<evidence type="ECO:0000256" key="3">
    <source>
        <dbReference type="ARBA" id="ARBA00022452"/>
    </source>
</evidence>
<evidence type="ECO:0000256" key="1">
    <source>
        <dbReference type="ARBA" id="ARBA00004571"/>
    </source>
</evidence>
<dbReference type="InterPro" id="IPR012910">
    <property type="entry name" value="Plug_dom"/>
</dbReference>
<keyword evidence="6 7" id="KW-0998">Cell outer membrane</keyword>
<dbReference type="Proteomes" id="UP001501175">
    <property type="component" value="Unassembled WGS sequence"/>
</dbReference>
<keyword evidence="2 7" id="KW-0813">Transport</keyword>
<feature type="compositionally biased region" description="Polar residues" evidence="8">
    <location>
        <begin position="110"/>
        <end position="132"/>
    </location>
</feature>
<evidence type="ECO:0000256" key="6">
    <source>
        <dbReference type="ARBA" id="ARBA00023237"/>
    </source>
</evidence>
<feature type="domain" description="TonB-dependent receptor plug" evidence="9">
    <location>
        <begin position="237"/>
        <end position="350"/>
    </location>
</feature>
<accession>A0ABP8MLE8</accession>
<evidence type="ECO:0000313" key="10">
    <source>
        <dbReference type="EMBL" id="GAA4451337.1"/>
    </source>
</evidence>
<reference evidence="11" key="1">
    <citation type="journal article" date="2019" name="Int. J. Syst. Evol. Microbiol.">
        <title>The Global Catalogue of Microorganisms (GCM) 10K type strain sequencing project: providing services to taxonomists for standard genome sequencing and annotation.</title>
        <authorList>
            <consortium name="The Broad Institute Genomics Platform"/>
            <consortium name="The Broad Institute Genome Sequencing Center for Infectious Disease"/>
            <person name="Wu L."/>
            <person name="Ma J."/>
        </authorList>
    </citation>
    <scope>NUCLEOTIDE SEQUENCE [LARGE SCALE GENOMIC DNA]</scope>
    <source>
        <strain evidence="11">JCM 17927</strain>
    </source>
</reference>
<dbReference type="Pfam" id="PF07715">
    <property type="entry name" value="Plug"/>
    <property type="match status" value="1"/>
</dbReference>
<feature type="compositionally biased region" description="Low complexity" evidence="8">
    <location>
        <begin position="16"/>
        <end position="31"/>
    </location>
</feature>
<dbReference type="InterPro" id="IPR039426">
    <property type="entry name" value="TonB-dep_rcpt-like"/>
</dbReference>
<evidence type="ECO:0000256" key="8">
    <source>
        <dbReference type="SAM" id="MobiDB-lite"/>
    </source>
</evidence>
<name>A0ABP8MLE8_9BACT</name>
<dbReference type="Gene3D" id="3.55.50.30">
    <property type="match status" value="1"/>
</dbReference>
<proteinExistence type="inferred from homology"/>
<dbReference type="Gene3D" id="2.60.40.1120">
    <property type="entry name" value="Carboxypeptidase-like, regulatory domain"/>
    <property type="match status" value="1"/>
</dbReference>
<dbReference type="PROSITE" id="PS52016">
    <property type="entry name" value="TONB_DEPENDENT_REC_3"/>
    <property type="match status" value="1"/>
</dbReference>
<comment type="subcellular location">
    <subcellularLocation>
        <location evidence="1 7">Cell outer membrane</location>
        <topology evidence="1 7">Multi-pass membrane protein</topology>
    </subcellularLocation>
</comment>
<feature type="region of interest" description="Disordered" evidence="8">
    <location>
        <begin position="104"/>
        <end position="132"/>
    </location>
</feature>
<evidence type="ECO:0000256" key="7">
    <source>
        <dbReference type="PROSITE-ProRule" id="PRU01360"/>
    </source>
</evidence>
<dbReference type="NCBIfam" id="TIGR04056">
    <property type="entry name" value="OMP_RagA_SusC"/>
    <property type="match status" value="1"/>
</dbReference>
<dbReference type="Gene3D" id="2.170.130.10">
    <property type="entry name" value="TonB-dependent receptor, plug domain"/>
    <property type="match status" value="1"/>
</dbReference>
<feature type="compositionally biased region" description="Polar residues" evidence="8">
    <location>
        <begin position="1"/>
        <end position="15"/>
    </location>
</feature>
<dbReference type="SUPFAM" id="SSF49464">
    <property type="entry name" value="Carboxypeptidase regulatory domain-like"/>
    <property type="match status" value="1"/>
</dbReference>
<keyword evidence="5 7" id="KW-0472">Membrane</keyword>
<feature type="region of interest" description="Disordered" evidence="8">
    <location>
        <begin position="1"/>
        <end position="31"/>
    </location>
</feature>
<dbReference type="NCBIfam" id="TIGR04057">
    <property type="entry name" value="SusC_RagA_signa"/>
    <property type="match status" value="1"/>
</dbReference>
<dbReference type="InterPro" id="IPR008969">
    <property type="entry name" value="CarboxyPept-like_regulatory"/>
</dbReference>
<organism evidence="10 11">
    <name type="scientific">Nibrella saemangeumensis</name>
    <dbReference type="NCBI Taxonomy" id="1084526"/>
    <lineage>
        <taxon>Bacteria</taxon>
        <taxon>Pseudomonadati</taxon>
        <taxon>Bacteroidota</taxon>
        <taxon>Cytophagia</taxon>
        <taxon>Cytophagales</taxon>
        <taxon>Spirosomataceae</taxon>
        <taxon>Nibrella</taxon>
    </lineage>
</organism>
<evidence type="ECO:0000256" key="4">
    <source>
        <dbReference type="ARBA" id="ARBA00022692"/>
    </source>
</evidence>
<dbReference type="Gene3D" id="2.40.170.20">
    <property type="entry name" value="TonB-dependent receptor, beta-barrel domain"/>
    <property type="match status" value="1"/>
</dbReference>
<evidence type="ECO:0000313" key="11">
    <source>
        <dbReference type="Proteomes" id="UP001501175"/>
    </source>
</evidence>
<dbReference type="InterPro" id="IPR023996">
    <property type="entry name" value="TonB-dep_OMP_SusC/RagA"/>
</dbReference>
<evidence type="ECO:0000256" key="5">
    <source>
        <dbReference type="ARBA" id="ARBA00023136"/>
    </source>
</evidence>
<protein>
    <submittedName>
        <fullName evidence="10">TonB-dependent receptor</fullName>
    </submittedName>
</protein>